<sequence>MMDSSEFSMALAHRHRRQASSNARQRSQTDAAFHSEQNLFTSTSQGSSRALNRKRNGLDVTSTDSDDVGHVPVAIQYFHQVTLNLAVTKAHTDVRYVMTVRHTKRHIAWRHARSFDEYRKLQQRLLTKLQHGHFCDAACPWLYGVLKSQFPKRRLFAVSSASVVAQRKQTLEKFFAVLYGFLTEKRNISCLVLTTVFADELVEFIYGNALQRYGFENPLSRVLKRR</sequence>
<proteinExistence type="predicted"/>
<feature type="region of interest" description="Disordered" evidence="1">
    <location>
        <begin position="1"/>
        <end position="64"/>
    </location>
</feature>
<dbReference type="GO" id="GO:0035091">
    <property type="term" value="F:phosphatidylinositol binding"/>
    <property type="evidence" value="ECO:0007669"/>
    <property type="project" value="InterPro"/>
</dbReference>
<evidence type="ECO:0000313" key="2">
    <source>
        <dbReference type="EMBL" id="CAI5746445.1"/>
    </source>
</evidence>
<reference evidence="2" key="1">
    <citation type="submission" date="2022-12" db="EMBL/GenBank/DDBJ databases">
        <authorList>
            <person name="Webb A."/>
        </authorList>
    </citation>
    <scope>NUCLEOTIDE SEQUENCE</scope>
    <source>
        <strain evidence="2">Pd1</strain>
    </source>
</reference>
<accession>A0AAV0VE95</accession>
<dbReference type="SUPFAM" id="SSF64268">
    <property type="entry name" value="PX domain"/>
    <property type="match status" value="1"/>
</dbReference>
<feature type="compositionally biased region" description="Polar residues" evidence="1">
    <location>
        <begin position="35"/>
        <end position="50"/>
    </location>
</feature>
<protein>
    <recommendedName>
        <fullName evidence="4">PX domain-containing protein</fullName>
    </recommendedName>
</protein>
<keyword evidence="3" id="KW-1185">Reference proteome</keyword>
<evidence type="ECO:0000313" key="3">
    <source>
        <dbReference type="Proteomes" id="UP001162029"/>
    </source>
</evidence>
<dbReference type="InterPro" id="IPR036871">
    <property type="entry name" value="PX_dom_sf"/>
</dbReference>
<evidence type="ECO:0000256" key="1">
    <source>
        <dbReference type="SAM" id="MobiDB-lite"/>
    </source>
</evidence>
<dbReference type="EMBL" id="CANTFM010002576">
    <property type="protein sequence ID" value="CAI5746445.1"/>
    <property type="molecule type" value="Genomic_DNA"/>
</dbReference>
<name>A0AAV0VE95_9STRA</name>
<evidence type="ECO:0008006" key="4">
    <source>
        <dbReference type="Google" id="ProtNLM"/>
    </source>
</evidence>
<organism evidence="2 3">
    <name type="scientific">Peronospora destructor</name>
    <dbReference type="NCBI Taxonomy" id="86335"/>
    <lineage>
        <taxon>Eukaryota</taxon>
        <taxon>Sar</taxon>
        <taxon>Stramenopiles</taxon>
        <taxon>Oomycota</taxon>
        <taxon>Peronosporomycetes</taxon>
        <taxon>Peronosporales</taxon>
        <taxon>Peronosporaceae</taxon>
        <taxon>Peronospora</taxon>
    </lineage>
</organism>
<dbReference type="AlphaFoldDB" id="A0AAV0VE95"/>
<dbReference type="Gene3D" id="3.30.1520.10">
    <property type="entry name" value="Phox-like domain"/>
    <property type="match status" value="1"/>
</dbReference>
<dbReference type="Proteomes" id="UP001162029">
    <property type="component" value="Unassembled WGS sequence"/>
</dbReference>
<comment type="caution">
    <text evidence="2">The sequence shown here is derived from an EMBL/GenBank/DDBJ whole genome shotgun (WGS) entry which is preliminary data.</text>
</comment>
<feature type="compositionally biased region" description="Low complexity" evidence="1">
    <location>
        <begin position="19"/>
        <end position="28"/>
    </location>
</feature>
<gene>
    <name evidence="2" type="ORF">PDE001_LOCUS11435</name>
</gene>